<accession>A0AAV0H826</accession>
<evidence type="ECO:0000256" key="1">
    <source>
        <dbReference type="ARBA" id="ARBA00022857"/>
    </source>
</evidence>
<evidence type="ECO:0000259" key="4">
    <source>
        <dbReference type="Pfam" id="PF01370"/>
    </source>
</evidence>
<keyword evidence="6" id="KW-1185">Reference proteome</keyword>
<dbReference type="FunFam" id="3.40.50.720:FF:000085">
    <property type="entry name" value="Dihydroflavonol reductase"/>
    <property type="match status" value="1"/>
</dbReference>
<keyword evidence="2" id="KW-0560">Oxidoreductase</keyword>
<comment type="similarity">
    <text evidence="3">Belongs to the NAD(P)-dependent epimerase/dehydratase family. Dihydroflavonol-4-reductase subfamily.</text>
</comment>
<dbReference type="PANTHER" id="PTHR10366:SF776">
    <property type="entry name" value="NAD(P)-BINDING ROSSMANN-FOLD SUPERFAMILY PROTEIN"/>
    <property type="match status" value="1"/>
</dbReference>
<dbReference type="CDD" id="cd08958">
    <property type="entry name" value="FR_SDR_e"/>
    <property type="match status" value="1"/>
</dbReference>
<dbReference type="SUPFAM" id="SSF51735">
    <property type="entry name" value="NAD(P)-binding Rossmann-fold domains"/>
    <property type="match status" value="1"/>
</dbReference>
<dbReference type="Pfam" id="PF01370">
    <property type="entry name" value="Epimerase"/>
    <property type="match status" value="1"/>
</dbReference>
<dbReference type="Proteomes" id="UP001154282">
    <property type="component" value="Unassembled WGS sequence"/>
</dbReference>
<evidence type="ECO:0000256" key="2">
    <source>
        <dbReference type="ARBA" id="ARBA00023002"/>
    </source>
</evidence>
<reference evidence="5" key="1">
    <citation type="submission" date="2022-08" db="EMBL/GenBank/DDBJ databases">
        <authorList>
            <person name="Gutierrez-Valencia J."/>
        </authorList>
    </citation>
    <scope>NUCLEOTIDE SEQUENCE</scope>
</reference>
<organism evidence="5 6">
    <name type="scientific">Linum tenue</name>
    <dbReference type="NCBI Taxonomy" id="586396"/>
    <lineage>
        <taxon>Eukaryota</taxon>
        <taxon>Viridiplantae</taxon>
        <taxon>Streptophyta</taxon>
        <taxon>Embryophyta</taxon>
        <taxon>Tracheophyta</taxon>
        <taxon>Spermatophyta</taxon>
        <taxon>Magnoliopsida</taxon>
        <taxon>eudicotyledons</taxon>
        <taxon>Gunneridae</taxon>
        <taxon>Pentapetalae</taxon>
        <taxon>rosids</taxon>
        <taxon>fabids</taxon>
        <taxon>Malpighiales</taxon>
        <taxon>Linaceae</taxon>
        <taxon>Linum</taxon>
    </lineage>
</organism>
<dbReference type="InterPro" id="IPR001509">
    <property type="entry name" value="Epimerase_deHydtase"/>
</dbReference>
<proteinExistence type="inferred from homology"/>
<name>A0AAV0H826_9ROSI</name>
<gene>
    <name evidence="5" type="ORF">LITE_LOCUS2755</name>
</gene>
<evidence type="ECO:0000313" key="5">
    <source>
        <dbReference type="EMBL" id="CAI0380619.1"/>
    </source>
</evidence>
<dbReference type="EMBL" id="CAMGYJ010000002">
    <property type="protein sequence ID" value="CAI0380619.1"/>
    <property type="molecule type" value="Genomic_DNA"/>
</dbReference>
<dbReference type="InterPro" id="IPR050425">
    <property type="entry name" value="NAD(P)_dehydrat-like"/>
</dbReference>
<sequence>MEAAEARVCVTGAGGYLGSWLLHLLLSKNYTVHGTVREPSDAKYGHLKELPNPSNLKLVKAELLDYNSIYSAVEGCSGVFHVASPVPSASVSNPEAKAEVIEPAVGGTLNVLKACVEAKVKRVVFVSSGTAVSMNPSWPKDQVMDETCWSDKDYCRSIQNWYRLSKTEAEGRAFEFAEANGLDFVSVCPTFILGPILQPAVNASSLVLLRLLKEGHDSTGNQCRTMVDVRDVAEALLLAYENAETLGRYICAAHMISTQEMVEILKGLYPNYKYPESTLISLWQLTLEWGGCWLEPRIFMSVVDQCGLQLHHGSREGGAEFPKVAETWMELPSSARNACGLCGKLQKGWNLGLILRRHNAISTAAR</sequence>
<comment type="caution">
    <text evidence="5">The sequence shown here is derived from an EMBL/GenBank/DDBJ whole genome shotgun (WGS) entry which is preliminary data.</text>
</comment>
<keyword evidence="1" id="KW-0521">NADP</keyword>
<protein>
    <recommendedName>
        <fullName evidence="4">NAD-dependent epimerase/dehydratase domain-containing protein</fullName>
    </recommendedName>
</protein>
<feature type="domain" description="NAD-dependent epimerase/dehydratase" evidence="4">
    <location>
        <begin position="8"/>
        <end position="245"/>
    </location>
</feature>
<dbReference type="PANTHER" id="PTHR10366">
    <property type="entry name" value="NAD DEPENDENT EPIMERASE/DEHYDRATASE"/>
    <property type="match status" value="1"/>
</dbReference>
<evidence type="ECO:0000313" key="6">
    <source>
        <dbReference type="Proteomes" id="UP001154282"/>
    </source>
</evidence>
<dbReference type="InterPro" id="IPR036291">
    <property type="entry name" value="NAD(P)-bd_dom_sf"/>
</dbReference>
<evidence type="ECO:0000256" key="3">
    <source>
        <dbReference type="ARBA" id="ARBA00023445"/>
    </source>
</evidence>
<dbReference type="AlphaFoldDB" id="A0AAV0H826"/>
<dbReference type="GO" id="GO:0016616">
    <property type="term" value="F:oxidoreductase activity, acting on the CH-OH group of donors, NAD or NADP as acceptor"/>
    <property type="evidence" value="ECO:0007669"/>
    <property type="project" value="TreeGrafter"/>
</dbReference>
<dbReference type="Gene3D" id="3.40.50.720">
    <property type="entry name" value="NAD(P)-binding Rossmann-like Domain"/>
    <property type="match status" value="1"/>
</dbReference>